<dbReference type="InterPro" id="IPR001750">
    <property type="entry name" value="ND/Mrp_TM"/>
</dbReference>
<dbReference type="AlphaFoldDB" id="A0A7C2HVC7"/>
<keyword evidence="4" id="KW-1133">Transmembrane helix</keyword>
<protein>
    <recommendedName>
        <fullName evidence="8">NADH:quinone oxidoreductase/Mrp antiporter transmembrane domain-containing protein</fullName>
    </recommendedName>
</protein>
<evidence type="ECO:0000256" key="4">
    <source>
        <dbReference type="ARBA" id="ARBA00022989"/>
    </source>
</evidence>
<dbReference type="GO" id="GO:0005886">
    <property type="term" value="C:plasma membrane"/>
    <property type="evidence" value="ECO:0007669"/>
    <property type="project" value="UniProtKB-SubCell"/>
</dbReference>
<dbReference type="PANTHER" id="PTHR42682:SF3">
    <property type="entry name" value="FORMATE HYDROGENLYASE SUBUNIT 3-RELATED"/>
    <property type="match status" value="1"/>
</dbReference>
<keyword evidence="6" id="KW-0472">Membrane</keyword>
<keyword evidence="3 7" id="KW-0812">Transmembrane</keyword>
<dbReference type="GO" id="GO:0016491">
    <property type="term" value="F:oxidoreductase activity"/>
    <property type="evidence" value="ECO:0007669"/>
    <property type="project" value="UniProtKB-KW"/>
</dbReference>
<evidence type="ECO:0000256" key="3">
    <source>
        <dbReference type="ARBA" id="ARBA00022692"/>
    </source>
</evidence>
<keyword evidence="2" id="KW-1003">Cell membrane</keyword>
<dbReference type="EMBL" id="DSMU01000376">
    <property type="protein sequence ID" value="HEL66195.1"/>
    <property type="molecule type" value="Genomic_DNA"/>
</dbReference>
<dbReference type="Pfam" id="PF00361">
    <property type="entry name" value="Proton_antipo_M"/>
    <property type="match status" value="1"/>
</dbReference>
<sequence>MDRLGGLIKTMPLTALFFLAGSLSISAMPPFNGFVSEWLTLQW</sequence>
<evidence type="ECO:0000256" key="7">
    <source>
        <dbReference type="RuleBase" id="RU000320"/>
    </source>
</evidence>
<evidence type="ECO:0000256" key="5">
    <source>
        <dbReference type="ARBA" id="ARBA00023002"/>
    </source>
</evidence>
<dbReference type="PANTHER" id="PTHR42682">
    <property type="entry name" value="HYDROGENASE-4 COMPONENT F"/>
    <property type="match status" value="1"/>
</dbReference>
<comment type="caution">
    <text evidence="9">The sequence shown here is derived from an EMBL/GenBank/DDBJ whole genome shotgun (WGS) entry which is preliminary data.</text>
</comment>
<comment type="subcellular location">
    <subcellularLocation>
        <location evidence="1">Cell membrane</location>
        <topology evidence="1">Multi-pass membrane protein</topology>
    </subcellularLocation>
    <subcellularLocation>
        <location evidence="7">Membrane</location>
        <topology evidence="7">Multi-pass membrane protein</topology>
    </subcellularLocation>
</comment>
<name>A0A7C2HVC7_9THEO</name>
<gene>
    <name evidence="9" type="ORF">ENQ34_05915</name>
</gene>
<accession>A0A7C2HVC7</accession>
<evidence type="ECO:0000256" key="1">
    <source>
        <dbReference type="ARBA" id="ARBA00004651"/>
    </source>
</evidence>
<reference evidence="9" key="1">
    <citation type="journal article" date="2020" name="mSystems">
        <title>Genome- and Community-Level Interaction Insights into Carbon Utilization and Element Cycling Functions of Hydrothermarchaeota in Hydrothermal Sediment.</title>
        <authorList>
            <person name="Zhou Z."/>
            <person name="Liu Y."/>
            <person name="Xu W."/>
            <person name="Pan J."/>
            <person name="Luo Z.H."/>
            <person name="Li M."/>
        </authorList>
    </citation>
    <scope>NUCLEOTIDE SEQUENCE [LARGE SCALE GENOMIC DNA]</scope>
    <source>
        <strain evidence="9">SpSt-300</strain>
    </source>
</reference>
<evidence type="ECO:0000259" key="8">
    <source>
        <dbReference type="Pfam" id="PF00361"/>
    </source>
</evidence>
<organism evidence="9">
    <name type="scientific">Ammonifex degensii</name>
    <dbReference type="NCBI Taxonomy" id="42838"/>
    <lineage>
        <taxon>Bacteria</taxon>
        <taxon>Bacillati</taxon>
        <taxon>Bacillota</taxon>
        <taxon>Clostridia</taxon>
        <taxon>Thermoanaerobacterales</taxon>
        <taxon>Thermoanaerobacteraceae</taxon>
        <taxon>Ammonifex</taxon>
    </lineage>
</organism>
<proteinExistence type="predicted"/>
<evidence type="ECO:0000256" key="2">
    <source>
        <dbReference type="ARBA" id="ARBA00022475"/>
    </source>
</evidence>
<keyword evidence="5" id="KW-0560">Oxidoreductase</keyword>
<feature type="domain" description="NADH:quinone oxidoreductase/Mrp antiporter transmembrane" evidence="8">
    <location>
        <begin position="1"/>
        <end position="43"/>
    </location>
</feature>
<dbReference type="InterPro" id="IPR052175">
    <property type="entry name" value="ComplexI-like_HydComp"/>
</dbReference>
<evidence type="ECO:0000256" key="6">
    <source>
        <dbReference type="ARBA" id="ARBA00023136"/>
    </source>
</evidence>
<evidence type="ECO:0000313" key="9">
    <source>
        <dbReference type="EMBL" id="HEL66195.1"/>
    </source>
</evidence>